<accession>A0A099L237</accession>
<evidence type="ECO:0000256" key="1">
    <source>
        <dbReference type="ARBA" id="ARBA00004613"/>
    </source>
</evidence>
<dbReference type="GO" id="GO:0030600">
    <property type="term" value="F:feruloyl esterase activity"/>
    <property type="evidence" value="ECO:0007669"/>
    <property type="project" value="InterPro"/>
</dbReference>
<evidence type="ECO:0000313" key="9">
    <source>
        <dbReference type="EMBL" id="KGJ96926.1"/>
    </source>
</evidence>
<evidence type="ECO:0000256" key="5">
    <source>
        <dbReference type="ARBA" id="ARBA00022801"/>
    </source>
</evidence>
<dbReference type="PANTHER" id="PTHR38050">
    <property type="match status" value="1"/>
</dbReference>
<evidence type="ECO:0000256" key="6">
    <source>
        <dbReference type="ARBA" id="ARBA00023277"/>
    </source>
</evidence>
<dbReference type="RefSeq" id="WP_033080698.1">
    <property type="nucleotide sequence ID" value="NZ_JQEC01000004.1"/>
</dbReference>
<dbReference type="OrthoDB" id="5291933at2"/>
<dbReference type="PATRIC" id="fig|28229.3.peg.553"/>
<keyword evidence="4" id="KW-0732">Signal</keyword>
<reference evidence="9 10" key="1">
    <citation type="submission" date="2014-08" db="EMBL/GenBank/DDBJ databases">
        <title>Genomic and Phenotypic Diversity of Colwellia psychrerythraea strains from Disparate Marine Basins.</title>
        <authorList>
            <person name="Techtmann S.M."/>
            <person name="Stelling S.C."/>
            <person name="Utturkar S.M."/>
            <person name="Alshibli N."/>
            <person name="Harris A."/>
            <person name="Brown S.D."/>
            <person name="Hazen T.C."/>
        </authorList>
    </citation>
    <scope>NUCLEOTIDE SEQUENCE [LARGE SCALE GENOMIC DNA]</scope>
    <source>
        <strain evidence="9 10">GAB14E</strain>
    </source>
</reference>
<dbReference type="PANTHER" id="PTHR38050:SF2">
    <property type="entry name" value="FERULOYL ESTERASE C-RELATED"/>
    <property type="match status" value="1"/>
</dbReference>
<proteinExistence type="predicted"/>
<name>A0A099L237_COLPS</name>
<dbReference type="Pfam" id="PF02230">
    <property type="entry name" value="Abhydrolase_2"/>
    <property type="match status" value="1"/>
</dbReference>
<keyword evidence="6" id="KW-0119">Carbohydrate metabolism</keyword>
<evidence type="ECO:0000256" key="4">
    <source>
        <dbReference type="ARBA" id="ARBA00022729"/>
    </source>
</evidence>
<dbReference type="SUPFAM" id="SSF53474">
    <property type="entry name" value="alpha/beta-Hydrolases"/>
    <property type="match status" value="1"/>
</dbReference>
<evidence type="ECO:0000256" key="2">
    <source>
        <dbReference type="ARBA" id="ARBA00022525"/>
    </source>
</evidence>
<dbReference type="Gene3D" id="3.40.50.1820">
    <property type="entry name" value="alpha/beta hydrolase"/>
    <property type="match status" value="1"/>
</dbReference>
<protein>
    <recommendedName>
        <fullName evidence="8">Phospholipase/carboxylesterase/thioesterase domain-containing protein</fullName>
    </recommendedName>
</protein>
<dbReference type="InterPro" id="IPR043595">
    <property type="entry name" value="FaeB/C/D"/>
</dbReference>
<evidence type="ECO:0000256" key="3">
    <source>
        <dbReference type="ARBA" id="ARBA00022651"/>
    </source>
</evidence>
<dbReference type="GO" id="GO:0045493">
    <property type="term" value="P:xylan catabolic process"/>
    <property type="evidence" value="ECO:0007669"/>
    <property type="project" value="UniProtKB-KW"/>
</dbReference>
<dbReference type="PROSITE" id="PS51257">
    <property type="entry name" value="PROKAR_LIPOPROTEIN"/>
    <property type="match status" value="1"/>
</dbReference>
<sequence length="308" mass="33738">MKNIYKIYKQLMTDSMKTVIPVLLASTLLSACGGSSTDTTPVDGGPVIRGSKCLGTELGDKTSCVEINSRKAILYKEDNNEKEGIALFLHGSPGEASKVMGIFDAPMIASKQNLVAISPQGLDSTWGWLSNNTEINNDVSDVEYINELLTKVRAEHNVNSDKLYIFGYSAGGFMAYKLACVIPEQISAIVSLAGQYRGSLLACENNTPLAIHHFHSTSDKEVPYNGRTRTSIKSVDQTIQLWREKNACDESISSQEHIRVTSSSSKTVTSIYNNCLASVTLSKMADVPHEANYIGENLYQIYQSIFNN</sequence>
<dbReference type="Proteomes" id="UP000029868">
    <property type="component" value="Unassembled WGS sequence"/>
</dbReference>
<comment type="caution">
    <text evidence="9">The sequence shown here is derived from an EMBL/GenBank/DDBJ whole genome shotgun (WGS) entry which is preliminary data.</text>
</comment>
<feature type="domain" description="Phospholipase/carboxylesterase/thioesterase" evidence="8">
    <location>
        <begin position="128"/>
        <end position="230"/>
    </location>
</feature>
<dbReference type="InterPro" id="IPR029058">
    <property type="entry name" value="AB_hydrolase_fold"/>
</dbReference>
<keyword evidence="3" id="KW-0858">Xylan degradation</keyword>
<dbReference type="InterPro" id="IPR003140">
    <property type="entry name" value="PLipase/COase/thioEstase"/>
</dbReference>
<keyword evidence="5" id="KW-0378">Hydrolase</keyword>
<evidence type="ECO:0000259" key="8">
    <source>
        <dbReference type="Pfam" id="PF02230"/>
    </source>
</evidence>
<dbReference type="GO" id="GO:0005576">
    <property type="term" value="C:extracellular region"/>
    <property type="evidence" value="ECO:0007669"/>
    <property type="project" value="UniProtKB-SubCell"/>
</dbReference>
<keyword evidence="2" id="KW-0964">Secreted</keyword>
<dbReference type="AlphaFoldDB" id="A0A099L237"/>
<keyword evidence="7" id="KW-0624">Polysaccharide degradation</keyword>
<comment type="subcellular location">
    <subcellularLocation>
        <location evidence="1">Secreted</location>
    </subcellularLocation>
</comment>
<organism evidence="9 10">
    <name type="scientific">Colwellia psychrerythraea</name>
    <name type="common">Vibrio psychroerythus</name>
    <dbReference type="NCBI Taxonomy" id="28229"/>
    <lineage>
        <taxon>Bacteria</taxon>
        <taxon>Pseudomonadati</taxon>
        <taxon>Pseudomonadota</taxon>
        <taxon>Gammaproteobacteria</taxon>
        <taxon>Alteromonadales</taxon>
        <taxon>Colwelliaceae</taxon>
        <taxon>Colwellia</taxon>
    </lineage>
</organism>
<dbReference type="EMBL" id="JQEC01000004">
    <property type="protein sequence ID" value="KGJ96926.1"/>
    <property type="molecule type" value="Genomic_DNA"/>
</dbReference>
<evidence type="ECO:0000313" key="10">
    <source>
        <dbReference type="Proteomes" id="UP000029868"/>
    </source>
</evidence>
<evidence type="ECO:0000256" key="7">
    <source>
        <dbReference type="ARBA" id="ARBA00023326"/>
    </source>
</evidence>
<gene>
    <name evidence="9" type="ORF">GAB14E_1394</name>
</gene>